<evidence type="ECO:0000313" key="1">
    <source>
        <dbReference type="EMBL" id="MBA9061691.1"/>
    </source>
</evidence>
<accession>A0ABR6D6H2</accession>
<sequence length="167" mass="17789">MPTKLKIKVGHIEFEYEGDAVYDNEAVKDLFSHIESFAVAVPSGNFDALPTQKDLENGDEGAGDQSGISNLSVQTVAARLGGKSAKDVVLAAAGHLQICQGMKSFSRKELLLSMQNAHGYYNQTMSGNLSAVLKRLVAAKQIMTLTGEQMSLSAGELARLSAKIVTS</sequence>
<proteinExistence type="predicted"/>
<reference evidence="1 2" key="1">
    <citation type="submission" date="2020-08" db="EMBL/GenBank/DDBJ databases">
        <title>Genomic Encyclopedia of Type Strains, Phase IV (KMG-IV): sequencing the most valuable type-strain genomes for metagenomic binning, comparative biology and taxonomic classification.</title>
        <authorList>
            <person name="Goeker M."/>
        </authorList>
    </citation>
    <scope>NUCLEOTIDE SEQUENCE [LARGE SCALE GENOMIC DNA]</scope>
    <source>
        <strain evidence="1 2">DSM 5686</strain>
    </source>
</reference>
<dbReference type="EMBL" id="JACJIM010000002">
    <property type="protein sequence ID" value="MBA9061691.1"/>
    <property type="molecule type" value="Genomic_DNA"/>
</dbReference>
<dbReference type="GeneID" id="96602809"/>
<dbReference type="RefSeq" id="WP_182591532.1">
    <property type="nucleotide sequence ID" value="NZ_JACJIM010000002.1"/>
</dbReference>
<keyword evidence="2" id="KW-1185">Reference proteome</keyword>
<evidence type="ECO:0000313" key="2">
    <source>
        <dbReference type="Proteomes" id="UP000565455"/>
    </source>
</evidence>
<gene>
    <name evidence="1" type="ORF">GGQ91_001068</name>
</gene>
<dbReference type="Proteomes" id="UP000565455">
    <property type="component" value="Unassembled WGS sequence"/>
</dbReference>
<comment type="caution">
    <text evidence="1">The sequence shown here is derived from an EMBL/GenBank/DDBJ whole genome shotgun (WGS) entry which is preliminary data.</text>
</comment>
<protein>
    <submittedName>
        <fullName evidence="1">Uncharacterized protein</fullName>
    </submittedName>
</protein>
<name>A0ABR6D6H2_9HYPH</name>
<organism evidence="1 2">
    <name type="scientific">Methylobacterium fujisawaense</name>
    <dbReference type="NCBI Taxonomy" id="107400"/>
    <lineage>
        <taxon>Bacteria</taxon>
        <taxon>Pseudomonadati</taxon>
        <taxon>Pseudomonadota</taxon>
        <taxon>Alphaproteobacteria</taxon>
        <taxon>Hyphomicrobiales</taxon>
        <taxon>Methylobacteriaceae</taxon>
        <taxon>Methylobacterium</taxon>
    </lineage>
</organism>